<keyword evidence="1" id="KW-1133">Transmembrane helix</keyword>
<protein>
    <submittedName>
        <fullName evidence="2">Uncharacterized protein</fullName>
    </submittedName>
</protein>
<gene>
    <name evidence="2" type="ORF">F9K24_05745</name>
</gene>
<name>A0A833H391_9LEPT</name>
<dbReference type="Proteomes" id="UP000460298">
    <property type="component" value="Unassembled WGS sequence"/>
</dbReference>
<evidence type="ECO:0000313" key="3">
    <source>
        <dbReference type="Proteomes" id="UP000460298"/>
    </source>
</evidence>
<feature type="transmembrane region" description="Helical" evidence="1">
    <location>
        <begin position="182"/>
        <end position="210"/>
    </location>
</feature>
<keyword evidence="1" id="KW-0812">Transmembrane</keyword>
<reference evidence="2 3" key="1">
    <citation type="submission" date="2019-10" db="EMBL/GenBank/DDBJ databases">
        <title>Extracellular Electron Transfer in a Candidatus Methanoperedens spp. Enrichment Culture.</title>
        <authorList>
            <person name="Berger S."/>
            <person name="Rangel Shaw D."/>
            <person name="Berben T."/>
            <person name="In 'T Zandt M."/>
            <person name="Frank J."/>
            <person name="Reimann J."/>
            <person name="Jetten M.S.M."/>
            <person name="Welte C.U."/>
        </authorList>
    </citation>
    <scope>NUCLEOTIDE SEQUENCE [LARGE SCALE GENOMIC DNA]</scope>
    <source>
        <strain evidence="2">SB12</strain>
    </source>
</reference>
<dbReference type="EMBL" id="WBUI01000004">
    <property type="protein sequence ID" value="KAB2933969.1"/>
    <property type="molecule type" value="Genomic_DNA"/>
</dbReference>
<feature type="transmembrane region" description="Helical" evidence="1">
    <location>
        <begin position="260"/>
        <end position="281"/>
    </location>
</feature>
<sequence>MGKAYLAEGHCRCDLASFAVSAFRIGQMKLDVRYAIDNRRPDVSSVGMRETILKHTRVTREEAYRILMLSCLAGLAFAVRLVVISLPQGVLRSQFDSGSLMISSLSGAVLSLPAGIHFSLLGISGHLWGFSAIFVLLLNFTVVRFALNDRFTLILSLLTVAGTLFHVLDLWLALFMDSGARSITIVTTFVSVVTVLPMLFIAMFSILYALGFTDLKRRIINNRFRFLAIVMLISLSFQGMNGMRDYILRHATLPEELIDSMFLVVAVLQGIILITVASFFMKWLLGSPGFVNHLQTIAISLITVIVIQAFREWLLPLMSAPVPLVQVLKEFLMYGMLYACSLYTFFILRNGLRKPFKELEALEVAESAGLAEPEKRYEGQESV</sequence>
<evidence type="ECO:0000313" key="2">
    <source>
        <dbReference type="EMBL" id="KAB2933969.1"/>
    </source>
</evidence>
<organism evidence="2 3">
    <name type="scientific">Leptonema illini</name>
    <dbReference type="NCBI Taxonomy" id="183"/>
    <lineage>
        <taxon>Bacteria</taxon>
        <taxon>Pseudomonadati</taxon>
        <taxon>Spirochaetota</taxon>
        <taxon>Spirochaetia</taxon>
        <taxon>Leptospirales</taxon>
        <taxon>Leptospiraceae</taxon>
        <taxon>Leptonema</taxon>
    </lineage>
</organism>
<comment type="caution">
    <text evidence="2">The sequence shown here is derived from an EMBL/GenBank/DDBJ whole genome shotgun (WGS) entry which is preliminary data.</text>
</comment>
<proteinExistence type="predicted"/>
<evidence type="ECO:0000256" key="1">
    <source>
        <dbReference type="SAM" id="Phobius"/>
    </source>
</evidence>
<feature type="transmembrane region" description="Helical" evidence="1">
    <location>
        <begin position="154"/>
        <end position="176"/>
    </location>
</feature>
<feature type="transmembrane region" description="Helical" evidence="1">
    <location>
        <begin position="222"/>
        <end position="240"/>
    </location>
</feature>
<feature type="transmembrane region" description="Helical" evidence="1">
    <location>
        <begin position="293"/>
        <end position="311"/>
    </location>
</feature>
<feature type="transmembrane region" description="Helical" evidence="1">
    <location>
        <begin position="127"/>
        <end position="147"/>
    </location>
</feature>
<dbReference type="AlphaFoldDB" id="A0A833H391"/>
<keyword evidence="1" id="KW-0472">Membrane</keyword>
<feature type="transmembrane region" description="Helical" evidence="1">
    <location>
        <begin position="331"/>
        <end position="348"/>
    </location>
</feature>
<feature type="transmembrane region" description="Helical" evidence="1">
    <location>
        <begin position="63"/>
        <end position="86"/>
    </location>
</feature>
<accession>A0A833H391</accession>